<dbReference type="PANTHER" id="PTHR23285">
    <property type="entry name" value="RING FINGER AND KH DOMAIN CONTAINING PROTEIN 1"/>
    <property type="match status" value="1"/>
</dbReference>
<sequence>MDRSSSGLEDQRALQLAFELSMLGFDSSPTTTEPTSGETLTPVFPDDSRGKKSQNMTECVPVPSSEHVAEIVGRQGKDLRLLGSSGHPSRDVKWRWEHIGSSGHPSRDVKWRLSRELWTPKRCQDVKWWEHLGSSGHPRDVKMSNGGNI</sequence>
<dbReference type="GO" id="GO:0003723">
    <property type="term" value="F:RNA binding"/>
    <property type="evidence" value="ECO:0007669"/>
    <property type="project" value="InterPro"/>
</dbReference>
<name>A0A7R9CFE2_TIMPO</name>
<dbReference type="PANTHER" id="PTHR23285:SF7">
    <property type="entry name" value="LD09246P1"/>
    <property type="match status" value="1"/>
</dbReference>
<dbReference type="InterPro" id="IPR047227">
    <property type="entry name" value="MEX3"/>
</dbReference>
<dbReference type="AlphaFoldDB" id="A0A7R9CFE2"/>
<organism evidence="2">
    <name type="scientific">Timema poppense</name>
    <name type="common">Walking stick</name>
    <dbReference type="NCBI Taxonomy" id="170557"/>
    <lineage>
        <taxon>Eukaryota</taxon>
        <taxon>Metazoa</taxon>
        <taxon>Ecdysozoa</taxon>
        <taxon>Arthropoda</taxon>
        <taxon>Hexapoda</taxon>
        <taxon>Insecta</taxon>
        <taxon>Pterygota</taxon>
        <taxon>Neoptera</taxon>
        <taxon>Polyneoptera</taxon>
        <taxon>Phasmatodea</taxon>
        <taxon>Timematodea</taxon>
        <taxon>Timematoidea</taxon>
        <taxon>Timematidae</taxon>
        <taxon>Timema</taxon>
    </lineage>
</organism>
<reference evidence="2" key="1">
    <citation type="submission" date="2020-11" db="EMBL/GenBank/DDBJ databases">
        <authorList>
            <person name="Tran Van P."/>
        </authorList>
    </citation>
    <scope>NUCLEOTIDE SEQUENCE</scope>
</reference>
<evidence type="ECO:0000313" key="2">
    <source>
        <dbReference type="EMBL" id="CAD7395456.1"/>
    </source>
</evidence>
<feature type="compositionally biased region" description="Low complexity" evidence="1">
    <location>
        <begin position="27"/>
        <end position="42"/>
    </location>
</feature>
<gene>
    <name evidence="2" type="ORF">TPSB3V08_LOCUS193</name>
</gene>
<dbReference type="EMBL" id="OD000047">
    <property type="protein sequence ID" value="CAD7395456.1"/>
    <property type="molecule type" value="Genomic_DNA"/>
</dbReference>
<evidence type="ECO:0000256" key="1">
    <source>
        <dbReference type="SAM" id="MobiDB-lite"/>
    </source>
</evidence>
<accession>A0A7R9CFE2</accession>
<protein>
    <submittedName>
        <fullName evidence="2">Uncharacterized protein</fullName>
    </submittedName>
</protein>
<feature type="region of interest" description="Disordered" evidence="1">
    <location>
        <begin position="25"/>
        <end position="64"/>
    </location>
</feature>
<proteinExistence type="predicted"/>